<dbReference type="InterPro" id="IPR029058">
    <property type="entry name" value="AB_hydrolase_fold"/>
</dbReference>
<evidence type="ECO:0000313" key="8">
    <source>
        <dbReference type="Proteomes" id="UP001549921"/>
    </source>
</evidence>
<evidence type="ECO:0000256" key="5">
    <source>
        <dbReference type="SAM" id="SignalP"/>
    </source>
</evidence>
<dbReference type="InterPro" id="IPR000734">
    <property type="entry name" value="TAG_lipase"/>
</dbReference>
<dbReference type="InterPro" id="IPR013818">
    <property type="entry name" value="Lipase"/>
</dbReference>
<comment type="similarity">
    <text evidence="2 4">Belongs to the AB hydrolase superfamily. Lipase family.</text>
</comment>
<evidence type="ECO:0000256" key="3">
    <source>
        <dbReference type="ARBA" id="ARBA00022525"/>
    </source>
</evidence>
<keyword evidence="3" id="KW-0964">Secreted</keyword>
<feature type="signal peptide" evidence="5">
    <location>
        <begin position="1"/>
        <end position="18"/>
    </location>
</feature>
<dbReference type="PRINTS" id="PR00821">
    <property type="entry name" value="TAGLIPASE"/>
</dbReference>
<proteinExistence type="inferred from homology"/>
<gene>
    <name evidence="7" type="ORF">ABMA28_007177</name>
</gene>
<dbReference type="SUPFAM" id="SSF53474">
    <property type="entry name" value="alpha/beta-Hydrolases"/>
    <property type="match status" value="1"/>
</dbReference>
<name>A0ABD0TPW8_LOXSC</name>
<protein>
    <recommendedName>
        <fullName evidence="6">Lipase domain-containing protein</fullName>
    </recommendedName>
</protein>
<keyword evidence="5" id="KW-0732">Signal</keyword>
<dbReference type="GO" id="GO:0005576">
    <property type="term" value="C:extracellular region"/>
    <property type="evidence" value="ECO:0007669"/>
    <property type="project" value="UniProtKB-SubCell"/>
</dbReference>
<evidence type="ECO:0000256" key="2">
    <source>
        <dbReference type="ARBA" id="ARBA00010701"/>
    </source>
</evidence>
<evidence type="ECO:0000313" key="7">
    <source>
        <dbReference type="EMBL" id="KAL0851360.1"/>
    </source>
</evidence>
<dbReference type="Gene3D" id="3.40.50.1820">
    <property type="entry name" value="alpha/beta hydrolase"/>
    <property type="match status" value="1"/>
</dbReference>
<evidence type="ECO:0000256" key="4">
    <source>
        <dbReference type="RuleBase" id="RU004262"/>
    </source>
</evidence>
<dbReference type="Pfam" id="PF00151">
    <property type="entry name" value="Lipase"/>
    <property type="match status" value="1"/>
</dbReference>
<dbReference type="PANTHER" id="PTHR11610">
    <property type="entry name" value="LIPASE"/>
    <property type="match status" value="1"/>
</dbReference>
<accession>A0ABD0TPW8</accession>
<feature type="chain" id="PRO_5044806785" description="Lipase domain-containing protein" evidence="5">
    <location>
        <begin position="19"/>
        <end position="337"/>
    </location>
</feature>
<dbReference type="EMBL" id="JBEDNZ010000002">
    <property type="protein sequence ID" value="KAL0851360.1"/>
    <property type="molecule type" value="Genomic_DNA"/>
</dbReference>
<organism evidence="7 8">
    <name type="scientific">Loxostege sticticalis</name>
    <name type="common">Beet webworm moth</name>
    <dbReference type="NCBI Taxonomy" id="481309"/>
    <lineage>
        <taxon>Eukaryota</taxon>
        <taxon>Metazoa</taxon>
        <taxon>Ecdysozoa</taxon>
        <taxon>Arthropoda</taxon>
        <taxon>Hexapoda</taxon>
        <taxon>Insecta</taxon>
        <taxon>Pterygota</taxon>
        <taxon>Neoptera</taxon>
        <taxon>Endopterygota</taxon>
        <taxon>Lepidoptera</taxon>
        <taxon>Glossata</taxon>
        <taxon>Ditrysia</taxon>
        <taxon>Pyraloidea</taxon>
        <taxon>Crambidae</taxon>
        <taxon>Pyraustinae</taxon>
        <taxon>Loxostege</taxon>
    </lineage>
</organism>
<sequence>MWTFSCLTFISIIGVIAALPAESPILRKEPGLRYQYATDSQGENRLVDTWMTLKDVRDAARYNPASHNAYHLFTRENPSVSQPLLINNAAVLEASNYDSERRTVVLLHGWMNNAVSDFNTVVVAAYLAAEDVNVIVVDWSMGAASTNSNLLVLNTVSSGSAVANFIRWLNEASGSTLEQYHVVGHGTGGHQAGIVSRNLGNGVAYVTGLDPSLIGWTNNLFRFRPNDGIYTEVIHTNTGVNGFLADLAHVDFYPNGGISMPGCSSNACDHARSFFYFAESLATDGFTGQECHNFYLAVAGRCNTLPGRLGMGGLKPKNGRRGIFWLETNAAPPFSRD</sequence>
<dbReference type="Proteomes" id="UP001549921">
    <property type="component" value="Unassembled WGS sequence"/>
</dbReference>
<dbReference type="AlphaFoldDB" id="A0ABD0TPW8"/>
<reference evidence="7 8" key="1">
    <citation type="submission" date="2024-06" db="EMBL/GenBank/DDBJ databases">
        <title>A chromosome-level genome assembly of beet webworm, Loxostege sticticalis.</title>
        <authorList>
            <person name="Zhang Y."/>
        </authorList>
    </citation>
    <scope>NUCLEOTIDE SEQUENCE [LARGE SCALE GENOMIC DNA]</scope>
    <source>
        <strain evidence="7">AQ028</strain>
        <tissue evidence="7">Male pupae</tissue>
    </source>
</reference>
<feature type="domain" description="Lipase" evidence="6">
    <location>
        <begin position="54"/>
        <end position="304"/>
    </location>
</feature>
<dbReference type="PANTHER" id="PTHR11610:SF173">
    <property type="entry name" value="LIPASE DOMAIN-CONTAINING PROTEIN-RELATED"/>
    <property type="match status" value="1"/>
</dbReference>
<comment type="subcellular location">
    <subcellularLocation>
        <location evidence="1">Secreted</location>
    </subcellularLocation>
</comment>
<comment type="caution">
    <text evidence="7">The sequence shown here is derived from an EMBL/GenBank/DDBJ whole genome shotgun (WGS) entry which is preliminary data.</text>
</comment>
<evidence type="ECO:0000256" key="1">
    <source>
        <dbReference type="ARBA" id="ARBA00004613"/>
    </source>
</evidence>
<evidence type="ECO:0000259" key="6">
    <source>
        <dbReference type="Pfam" id="PF00151"/>
    </source>
</evidence>